<evidence type="ECO:0000256" key="11">
    <source>
        <dbReference type="SAM" id="MobiDB-lite"/>
    </source>
</evidence>
<dbReference type="EMBL" id="JABMIG020000005">
    <property type="protein sequence ID" value="KAL3804890.1"/>
    <property type="molecule type" value="Genomic_DNA"/>
</dbReference>
<feature type="domain" description="Helicase C-terminal" evidence="13">
    <location>
        <begin position="324"/>
        <end position="494"/>
    </location>
</feature>
<comment type="domain">
    <text evidence="10">The Q motif is unique to and characteristic of the DEAD box family of RNA helicases and controls ATP binding and hydrolysis.</text>
</comment>
<dbReference type="GO" id="GO:0005524">
    <property type="term" value="F:ATP binding"/>
    <property type="evidence" value="ECO:0007669"/>
    <property type="project" value="UniProtKB-UniRule"/>
</dbReference>
<feature type="domain" description="DEAD-box RNA helicase Q" evidence="14">
    <location>
        <begin position="101"/>
        <end position="129"/>
    </location>
</feature>
<evidence type="ECO:0000259" key="13">
    <source>
        <dbReference type="PROSITE" id="PS51194"/>
    </source>
</evidence>
<dbReference type="SUPFAM" id="SSF52540">
    <property type="entry name" value="P-loop containing nucleoside triphosphate hydrolases"/>
    <property type="match status" value="1"/>
</dbReference>
<dbReference type="PROSITE" id="PS00039">
    <property type="entry name" value="DEAD_ATP_HELICASE"/>
    <property type="match status" value="1"/>
</dbReference>
<keyword evidence="5 10" id="KW-0694">RNA-binding</keyword>
<evidence type="ECO:0000256" key="7">
    <source>
        <dbReference type="ARBA" id="ARBA00047984"/>
    </source>
</evidence>
<dbReference type="InterPro" id="IPR000629">
    <property type="entry name" value="RNA-helicase_DEAD-box_CS"/>
</dbReference>
<evidence type="ECO:0000313" key="15">
    <source>
        <dbReference type="EMBL" id="KAL3804890.1"/>
    </source>
</evidence>
<dbReference type="PANTHER" id="PTHR24031">
    <property type="entry name" value="RNA HELICASE"/>
    <property type="match status" value="1"/>
</dbReference>
<dbReference type="InterPro" id="IPR044773">
    <property type="entry name" value="DDX18/Has1_DEADc"/>
</dbReference>
<accession>A0ABD3QX90</accession>
<dbReference type="InterPro" id="IPR025313">
    <property type="entry name" value="SPB4-like_CTE"/>
</dbReference>
<dbReference type="InterPro" id="IPR001650">
    <property type="entry name" value="Helicase_C-like"/>
</dbReference>
<feature type="short sequence motif" description="Q motif" evidence="8">
    <location>
        <begin position="101"/>
        <end position="129"/>
    </location>
</feature>
<dbReference type="GO" id="GO:0016787">
    <property type="term" value="F:hydrolase activity"/>
    <property type="evidence" value="ECO:0007669"/>
    <property type="project" value="UniProtKB-KW"/>
</dbReference>
<dbReference type="InterPro" id="IPR011545">
    <property type="entry name" value="DEAD/DEAH_box_helicase_dom"/>
</dbReference>
<dbReference type="GO" id="GO:0003724">
    <property type="term" value="F:RNA helicase activity"/>
    <property type="evidence" value="ECO:0007669"/>
    <property type="project" value="UniProtKB-EC"/>
</dbReference>
<dbReference type="PROSITE" id="PS51192">
    <property type="entry name" value="HELICASE_ATP_BIND_1"/>
    <property type="match status" value="1"/>
</dbReference>
<sequence length="599" mass="66564">MKSKKSSRKVEASVPKEDETSSSHDDQSNSDDNSVAEGGRNEDDSSTSVDEAPQDEVDHKMDKKKRKHIIDSKPSDNNKTCKKKKKNATTEEKPNFYAGSDTFSSLPLSTLTQTALTALNFTRMTQIQAMSIPPLLAGKDLIGAAKTGSGKTLAFLIPVVELLHNAKFTGRNGTGAIIISPTRELAMQIYGVAKDLCSEGKHTQTYGLVIGGANRKTEADRLIKGVNIVIATPGRLLDHLQNTKGFVYRNLLALVMDEADRILEQGFEDDLRAIIKLLPKERQTMLFSATQTKKVEDLARTAIDVKTAVFVEVPNETELATAAGLEQGYVTVPSDQRFLLLFTFLKKNKNKKIMVFFSSCNSVKFHSELLNYIDIPVMDIHGRQKQQKRTTTFFQFCKQTTGTLLCTDVAARGLDIPSVDWIIQFDPPDDPKEYIHRVGRTARGDKGTGRALLLLTPEETGFLRYLKAAKVTLNEYEFPTNKLANVQSQLQRLIEKNYYLNCSARDAYRSYLLSYASHSLRDIFDVHALDLAAVGRAFGFTAPPRVDLAFSVKGPKARRHNGQVVNGKGKTGKMANGHSFSASNPYGRREKSDKRQFTH</sequence>
<dbReference type="Pfam" id="PF00270">
    <property type="entry name" value="DEAD"/>
    <property type="match status" value="1"/>
</dbReference>
<comment type="caution">
    <text evidence="15">The sequence shown here is derived from an EMBL/GenBank/DDBJ whole genome shotgun (WGS) entry which is preliminary data.</text>
</comment>
<dbReference type="InterPro" id="IPR014014">
    <property type="entry name" value="RNA_helicase_DEAD_Q_motif"/>
</dbReference>
<keyword evidence="16" id="KW-1185">Reference proteome</keyword>
<name>A0ABD3QX90_9STRA</name>
<dbReference type="InterPro" id="IPR014001">
    <property type="entry name" value="Helicase_ATP-bd"/>
</dbReference>
<dbReference type="Proteomes" id="UP001516023">
    <property type="component" value="Unassembled WGS sequence"/>
</dbReference>
<feature type="region of interest" description="Disordered" evidence="11">
    <location>
        <begin position="559"/>
        <end position="599"/>
    </location>
</feature>
<keyword evidence="1 9" id="KW-0547">Nucleotide-binding</keyword>
<evidence type="ECO:0000259" key="14">
    <source>
        <dbReference type="PROSITE" id="PS51195"/>
    </source>
</evidence>
<dbReference type="GO" id="GO:0003723">
    <property type="term" value="F:RNA binding"/>
    <property type="evidence" value="ECO:0007669"/>
    <property type="project" value="UniProtKB-UniRule"/>
</dbReference>
<dbReference type="CDD" id="cd17942">
    <property type="entry name" value="DEADc_DDX18"/>
    <property type="match status" value="1"/>
</dbReference>
<comment type="catalytic activity">
    <reaction evidence="7 10">
        <text>ATP + H2O = ADP + phosphate + H(+)</text>
        <dbReference type="Rhea" id="RHEA:13065"/>
        <dbReference type="ChEBI" id="CHEBI:15377"/>
        <dbReference type="ChEBI" id="CHEBI:15378"/>
        <dbReference type="ChEBI" id="CHEBI:30616"/>
        <dbReference type="ChEBI" id="CHEBI:43474"/>
        <dbReference type="ChEBI" id="CHEBI:456216"/>
        <dbReference type="EC" id="3.6.4.13"/>
    </reaction>
</comment>
<dbReference type="AlphaFoldDB" id="A0ABD3QX90"/>
<gene>
    <name evidence="15" type="ORF">HJC23_006662</name>
</gene>
<dbReference type="EC" id="3.6.4.13" evidence="10"/>
<evidence type="ECO:0000313" key="16">
    <source>
        <dbReference type="Proteomes" id="UP001516023"/>
    </source>
</evidence>
<dbReference type="FunFam" id="3.40.50.300:FF:000379">
    <property type="entry name" value="RNA helicase"/>
    <property type="match status" value="1"/>
</dbReference>
<dbReference type="Pfam" id="PF00271">
    <property type="entry name" value="Helicase_C"/>
    <property type="match status" value="1"/>
</dbReference>
<dbReference type="Gene3D" id="3.40.50.300">
    <property type="entry name" value="P-loop containing nucleotide triphosphate hydrolases"/>
    <property type="match status" value="2"/>
</dbReference>
<dbReference type="CDD" id="cd18787">
    <property type="entry name" value="SF2_C_DEAD"/>
    <property type="match status" value="1"/>
</dbReference>
<comment type="similarity">
    <text evidence="6">Belongs to the DEAD box helicase family. DDX18/HAS1 subfamily.</text>
</comment>
<keyword evidence="4 9" id="KW-0067">ATP-binding</keyword>
<protein>
    <recommendedName>
        <fullName evidence="10">ATP-dependent RNA helicase</fullName>
        <ecNumber evidence="10">3.6.4.13</ecNumber>
    </recommendedName>
</protein>
<keyword evidence="2 9" id="KW-0378">Hydrolase</keyword>
<keyword evidence="3 9" id="KW-0347">Helicase</keyword>
<dbReference type="SMART" id="SM01178">
    <property type="entry name" value="DUF4217"/>
    <property type="match status" value="1"/>
</dbReference>
<evidence type="ECO:0000256" key="4">
    <source>
        <dbReference type="ARBA" id="ARBA00022840"/>
    </source>
</evidence>
<evidence type="ECO:0000256" key="9">
    <source>
        <dbReference type="RuleBase" id="RU000492"/>
    </source>
</evidence>
<dbReference type="InterPro" id="IPR027417">
    <property type="entry name" value="P-loop_NTPase"/>
</dbReference>
<evidence type="ECO:0000256" key="2">
    <source>
        <dbReference type="ARBA" id="ARBA00022801"/>
    </source>
</evidence>
<feature type="domain" description="Helicase ATP-binding" evidence="12">
    <location>
        <begin position="132"/>
        <end position="309"/>
    </location>
</feature>
<feature type="compositionally biased region" description="Basic and acidic residues" evidence="11">
    <location>
        <begin position="587"/>
        <end position="599"/>
    </location>
</feature>
<evidence type="ECO:0000256" key="3">
    <source>
        <dbReference type="ARBA" id="ARBA00022806"/>
    </source>
</evidence>
<evidence type="ECO:0000256" key="1">
    <source>
        <dbReference type="ARBA" id="ARBA00022741"/>
    </source>
</evidence>
<reference evidence="15 16" key="1">
    <citation type="journal article" date="2020" name="G3 (Bethesda)">
        <title>Improved Reference Genome for Cyclotella cryptica CCMP332, a Model for Cell Wall Morphogenesis, Salinity Adaptation, and Lipid Production in Diatoms (Bacillariophyta).</title>
        <authorList>
            <person name="Roberts W.R."/>
            <person name="Downey K.M."/>
            <person name="Ruck E.C."/>
            <person name="Traller J.C."/>
            <person name="Alverson A.J."/>
        </authorList>
    </citation>
    <scope>NUCLEOTIDE SEQUENCE [LARGE SCALE GENOMIC DNA]</scope>
    <source>
        <strain evidence="15 16">CCMP332</strain>
    </source>
</reference>
<dbReference type="SMART" id="SM00490">
    <property type="entry name" value="HELICc"/>
    <property type="match status" value="1"/>
</dbReference>
<proteinExistence type="inferred from homology"/>
<comment type="function">
    <text evidence="10">RNA helicase.</text>
</comment>
<feature type="compositionally biased region" description="Basic and acidic residues" evidence="11">
    <location>
        <begin position="8"/>
        <end position="27"/>
    </location>
</feature>
<dbReference type="PROSITE" id="PS51195">
    <property type="entry name" value="Q_MOTIF"/>
    <property type="match status" value="1"/>
</dbReference>
<evidence type="ECO:0000256" key="6">
    <source>
        <dbReference type="ARBA" id="ARBA00024357"/>
    </source>
</evidence>
<organism evidence="15 16">
    <name type="scientific">Cyclotella cryptica</name>
    <dbReference type="NCBI Taxonomy" id="29204"/>
    <lineage>
        <taxon>Eukaryota</taxon>
        <taxon>Sar</taxon>
        <taxon>Stramenopiles</taxon>
        <taxon>Ochrophyta</taxon>
        <taxon>Bacillariophyta</taxon>
        <taxon>Coscinodiscophyceae</taxon>
        <taxon>Thalassiosirophycidae</taxon>
        <taxon>Stephanodiscales</taxon>
        <taxon>Stephanodiscaceae</taxon>
        <taxon>Cyclotella</taxon>
    </lineage>
</organism>
<dbReference type="SMART" id="SM00487">
    <property type="entry name" value="DEXDc"/>
    <property type="match status" value="1"/>
</dbReference>
<dbReference type="PROSITE" id="PS51194">
    <property type="entry name" value="HELICASE_CTER"/>
    <property type="match status" value="1"/>
</dbReference>
<evidence type="ECO:0000259" key="12">
    <source>
        <dbReference type="PROSITE" id="PS51192"/>
    </source>
</evidence>
<feature type="region of interest" description="Disordered" evidence="11">
    <location>
        <begin position="1"/>
        <end position="94"/>
    </location>
</feature>
<evidence type="ECO:0000256" key="8">
    <source>
        <dbReference type="PROSITE-ProRule" id="PRU00552"/>
    </source>
</evidence>
<dbReference type="Pfam" id="PF13959">
    <property type="entry name" value="CTE_SPB4"/>
    <property type="match status" value="1"/>
</dbReference>
<evidence type="ECO:0000256" key="10">
    <source>
        <dbReference type="RuleBase" id="RU365068"/>
    </source>
</evidence>
<evidence type="ECO:0000256" key="5">
    <source>
        <dbReference type="ARBA" id="ARBA00022884"/>
    </source>
</evidence>